<keyword evidence="3" id="KW-1185">Reference proteome</keyword>
<dbReference type="Proteomes" id="UP001549320">
    <property type="component" value="Unassembled WGS sequence"/>
</dbReference>
<gene>
    <name evidence="2" type="ORF">ABIE13_002986</name>
</gene>
<feature type="transmembrane region" description="Helical" evidence="1">
    <location>
        <begin position="47"/>
        <end position="64"/>
    </location>
</feature>
<organism evidence="2 3">
    <name type="scientific">Ottowia thiooxydans</name>
    <dbReference type="NCBI Taxonomy" id="219182"/>
    <lineage>
        <taxon>Bacteria</taxon>
        <taxon>Pseudomonadati</taxon>
        <taxon>Pseudomonadota</taxon>
        <taxon>Betaproteobacteria</taxon>
        <taxon>Burkholderiales</taxon>
        <taxon>Comamonadaceae</taxon>
        <taxon>Ottowia</taxon>
    </lineage>
</organism>
<dbReference type="EMBL" id="JBEPSH010000005">
    <property type="protein sequence ID" value="MET4577875.1"/>
    <property type="molecule type" value="Genomic_DNA"/>
</dbReference>
<keyword evidence="1" id="KW-0812">Transmembrane</keyword>
<name>A0ABV2QB80_9BURK</name>
<protein>
    <submittedName>
        <fullName evidence="2">Uncharacterized protein</fullName>
    </submittedName>
</protein>
<comment type="caution">
    <text evidence="2">The sequence shown here is derived from an EMBL/GenBank/DDBJ whole genome shotgun (WGS) entry which is preliminary data.</text>
</comment>
<reference evidence="2 3" key="1">
    <citation type="submission" date="2024-06" db="EMBL/GenBank/DDBJ databases">
        <title>Sorghum-associated microbial communities from plants grown in Nebraska, USA.</title>
        <authorList>
            <person name="Schachtman D."/>
        </authorList>
    </citation>
    <scope>NUCLEOTIDE SEQUENCE [LARGE SCALE GENOMIC DNA]</scope>
    <source>
        <strain evidence="2 3">2709</strain>
    </source>
</reference>
<evidence type="ECO:0000313" key="3">
    <source>
        <dbReference type="Proteomes" id="UP001549320"/>
    </source>
</evidence>
<evidence type="ECO:0000313" key="2">
    <source>
        <dbReference type="EMBL" id="MET4577875.1"/>
    </source>
</evidence>
<evidence type="ECO:0000256" key="1">
    <source>
        <dbReference type="SAM" id="Phobius"/>
    </source>
</evidence>
<keyword evidence="1" id="KW-1133">Transmembrane helix</keyword>
<feature type="transmembrane region" description="Helical" evidence="1">
    <location>
        <begin position="70"/>
        <end position="90"/>
    </location>
</feature>
<accession>A0ABV2QB80</accession>
<proteinExistence type="predicted"/>
<keyword evidence="1" id="KW-0472">Membrane</keyword>
<sequence length="189" mass="19274">MDFFRVKWCRILSMVNFVHNNVMQPASSRVLPSASNTVRALGRFRRSVYVAGAILMGASSPTWAQSNASLGVSLLPVASVLVTGAIAGAVSRTAVAVPVALAVSGAVLTIKAVEVSAHGTVYVLERASDGATASVRLSERALSSASASVGTALVTTVIASGTILSAAGEAIAFVPNEAGQALLHSERLI</sequence>